<accession>A0A5J4WPJ4</accession>
<dbReference type="EMBL" id="SNRW01001404">
    <property type="protein sequence ID" value="KAA6396526.1"/>
    <property type="molecule type" value="Genomic_DNA"/>
</dbReference>
<comment type="caution">
    <text evidence="1">The sequence shown here is derived from an EMBL/GenBank/DDBJ whole genome shotgun (WGS) entry which is preliminary data.</text>
</comment>
<protein>
    <submittedName>
        <fullName evidence="1">Uncharacterized protein</fullName>
    </submittedName>
</protein>
<reference evidence="1 2" key="1">
    <citation type="submission" date="2019-03" db="EMBL/GenBank/DDBJ databases">
        <title>Single cell metagenomics reveals metabolic interactions within the superorganism composed of flagellate Streblomastix strix and complex community of Bacteroidetes bacteria on its surface.</title>
        <authorList>
            <person name="Treitli S.C."/>
            <person name="Kolisko M."/>
            <person name="Husnik F."/>
            <person name="Keeling P."/>
            <person name="Hampl V."/>
        </authorList>
    </citation>
    <scope>NUCLEOTIDE SEQUENCE [LARGE SCALE GENOMIC DNA]</scope>
    <source>
        <strain evidence="1">ST1C</strain>
    </source>
</reference>
<proteinExistence type="predicted"/>
<dbReference type="InterPro" id="IPR011989">
    <property type="entry name" value="ARM-like"/>
</dbReference>
<dbReference type="SUPFAM" id="SSF48371">
    <property type="entry name" value="ARM repeat"/>
    <property type="match status" value="1"/>
</dbReference>
<dbReference type="Proteomes" id="UP000324800">
    <property type="component" value="Unassembled WGS sequence"/>
</dbReference>
<evidence type="ECO:0000313" key="1">
    <source>
        <dbReference type="EMBL" id="KAA6396526.1"/>
    </source>
</evidence>
<evidence type="ECO:0000313" key="2">
    <source>
        <dbReference type="Proteomes" id="UP000324800"/>
    </source>
</evidence>
<dbReference type="Gene3D" id="1.25.10.10">
    <property type="entry name" value="Leucine-rich Repeat Variant"/>
    <property type="match status" value="1"/>
</dbReference>
<dbReference type="AlphaFoldDB" id="A0A5J4WPJ4"/>
<gene>
    <name evidence="1" type="ORF">EZS28_007948</name>
</gene>
<name>A0A5J4WPJ4_9EUKA</name>
<dbReference type="InterPro" id="IPR016024">
    <property type="entry name" value="ARM-type_fold"/>
</dbReference>
<sequence length="205" mass="22652">MAIWKLKSTKVIGTVSMVLSTTILHVIGVRNGSDNKTILAGSATESIIQTIFSSDEKTSKLGIKALEELIEENETIRQSLMRTGFIQKVQLLLQNSLQLSSSSSSTTQAESTPPYHVKCGILDIIHKLIATVDDLQPMSILIPILNEMKNNGEKEIKKKSFNILAILSAKEINAPSSESTQDKDLQIQQLELLLLETLYYPIIKS</sequence>
<organism evidence="1 2">
    <name type="scientific">Streblomastix strix</name>
    <dbReference type="NCBI Taxonomy" id="222440"/>
    <lineage>
        <taxon>Eukaryota</taxon>
        <taxon>Metamonada</taxon>
        <taxon>Preaxostyla</taxon>
        <taxon>Oxymonadida</taxon>
        <taxon>Streblomastigidae</taxon>
        <taxon>Streblomastix</taxon>
    </lineage>
</organism>